<accession>A0ABU3B7D0</accession>
<dbReference type="InterPro" id="IPR044922">
    <property type="entry name" value="DUF2063_N_sf"/>
</dbReference>
<feature type="domain" description="NGO1945-like C-terminal" evidence="2">
    <location>
        <begin position="155"/>
        <end position="253"/>
    </location>
</feature>
<dbReference type="RefSeq" id="WP_311658467.1">
    <property type="nucleotide sequence ID" value="NZ_JAVRHY010000005.1"/>
</dbReference>
<evidence type="ECO:0000313" key="4">
    <source>
        <dbReference type="Proteomes" id="UP001259982"/>
    </source>
</evidence>
<protein>
    <submittedName>
        <fullName evidence="3">DNA-binding domain-containing protein</fullName>
    </submittedName>
</protein>
<keyword evidence="4" id="KW-1185">Reference proteome</keyword>
<comment type="caution">
    <text evidence="3">The sequence shown here is derived from an EMBL/GenBank/DDBJ whole genome shotgun (WGS) entry which is preliminary data.</text>
</comment>
<dbReference type="InterPro" id="IPR018640">
    <property type="entry name" value="DUF2063"/>
</dbReference>
<dbReference type="Proteomes" id="UP001259982">
    <property type="component" value="Unassembled WGS sequence"/>
</dbReference>
<dbReference type="Gene3D" id="3.90.930.50">
    <property type="match status" value="1"/>
</dbReference>
<organism evidence="3 4">
    <name type="scientific">Spectribacter acetivorans</name>
    <dbReference type="NCBI Taxonomy" id="3075603"/>
    <lineage>
        <taxon>Bacteria</taxon>
        <taxon>Pseudomonadati</taxon>
        <taxon>Pseudomonadota</taxon>
        <taxon>Gammaproteobacteria</taxon>
        <taxon>Salinisphaerales</taxon>
        <taxon>Salinisphaeraceae</taxon>
        <taxon>Spectribacter</taxon>
    </lineage>
</organism>
<dbReference type="EMBL" id="JAVRHY010000005">
    <property type="protein sequence ID" value="MDT0618368.1"/>
    <property type="molecule type" value="Genomic_DNA"/>
</dbReference>
<sequence length="266" mass="29976">MSGAVHEADALPRFQQLQYDFTAHIRNPSAVPAPDDVAAERMAVYKRLVYNNLEGYFSKAFPVLRACFADADWHAMVREFFVNHHCHKPQFFQAAEEFLAFLQNEHQPRPVDPPFLLELAHYEWVEMMLYVLDVEPDTAGIDPNGDLLESAPVISPLVYNLAYQYPVHAIDPADPPTEPPAQPTCLVVYRDRTREERVHFLKINPVTARLLQLIESDPGRSGREHLNAIAGEMQHPQPEAVIEGGAATLVDLRHRDILLGCRPAAG</sequence>
<reference evidence="3 4" key="1">
    <citation type="submission" date="2023-09" db="EMBL/GenBank/DDBJ databases">
        <authorList>
            <person name="Rey-Velasco X."/>
        </authorList>
    </citation>
    <scope>NUCLEOTIDE SEQUENCE [LARGE SCALE GENOMIC DNA]</scope>
    <source>
        <strain evidence="3 4">P385</strain>
    </source>
</reference>
<name>A0ABU3B7D0_9GAMM</name>
<dbReference type="GO" id="GO:0003677">
    <property type="term" value="F:DNA binding"/>
    <property type="evidence" value="ECO:0007669"/>
    <property type="project" value="UniProtKB-KW"/>
</dbReference>
<dbReference type="Gene3D" id="1.10.150.690">
    <property type="entry name" value="DUF2063"/>
    <property type="match status" value="1"/>
</dbReference>
<dbReference type="Pfam" id="PF22106">
    <property type="entry name" value="NGO1945_C"/>
    <property type="match status" value="1"/>
</dbReference>
<evidence type="ECO:0000313" key="3">
    <source>
        <dbReference type="EMBL" id="MDT0618368.1"/>
    </source>
</evidence>
<dbReference type="Pfam" id="PF09836">
    <property type="entry name" value="DUF2063"/>
    <property type="match status" value="1"/>
</dbReference>
<feature type="domain" description="Putative DNA-binding" evidence="1">
    <location>
        <begin position="16"/>
        <end position="102"/>
    </location>
</feature>
<dbReference type="InterPro" id="IPR054098">
    <property type="entry name" value="NGO1945-like_C"/>
</dbReference>
<gene>
    <name evidence="3" type="ORF">RM531_07760</name>
</gene>
<proteinExistence type="predicted"/>
<keyword evidence="3" id="KW-0238">DNA-binding</keyword>
<evidence type="ECO:0000259" key="2">
    <source>
        <dbReference type="Pfam" id="PF22106"/>
    </source>
</evidence>
<evidence type="ECO:0000259" key="1">
    <source>
        <dbReference type="Pfam" id="PF09836"/>
    </source>
</evidence>